<reference evidence="1" key="1">
    <citation type="submission" date="2020-08" db="EMBL/GenBank/DDBJ databases">
        <title>Fungal Genomes of the International Space Station.</title>
        <authorList>
            <person name="Seuylemezian A."/>
            <person name="Singh N.K."/>
            <person name="Wood J."/>
            <person name="Venkateswaran K."/>
        </authorList>
    </citation>
    <scope>NUCLEOTIDE SEQUENCE</scope>
    <source>
        <strain evidence="1">I2-B2</strain>
    </source>
</reference>
<dbReference type="Proteomes" id="UP001197806">
    <property type="component" value="Unassembled WGS sequence"/>
</dbReference>
<name>A0AAW4R4I7_BACCE</name>
<dbReference type="EMBL" id="JACLPZ010000040">
    <property type="protein sequence ID" value="MBY0039784.1"/>
    <property type="molecule type" value="Genomic_DNA"/>
</dbReference>
<comment type="caution">
    <text evidence="1">The sequence shown here is derived from an EMBL/GenBank/DDBJ whole genome shotgun (WGS) entry which is preliminary data.</text>
</comment>
<dbReference type="AlphaFoldDB" id="A0AAW4R4I7"/>
<dbReference type="RefSeq" id="WP_221826510.1">
    <property type="nucleotide sequence ID" value="NZ_JACLPZ010000040.1"/>
</dbReference>
<protein>
    <submittedName>
        <fullName evidence="1">Uncharacterized protein</fullName>
    </submittedName>
</protein>
<evidence type="ECO:0000313" key="1">
    <source>
        <dbReference type="EMBL" id="MBY0039784.1"/>
    </source>
</evidence>
<evidence type="ECO:0000313" key="2">
    <source>
        <dbReference type="Proteomes" id="UP001197806"/>
    </source>
</evidence>
<sequence>MIKVTKTDKYDELLNRHNKLMEEDEEFRKAAKSLTFPVGKKLELIIEITDEYRSYNLQNLMRGTLEGSELLGFQVNEVVLYPELRKKEEVKHILNKVLQDIDNYRS</sequence>
<accession>A0AAW4R4I7</accession>
<organism evidence="1 2">
    <name type="scientific">Bacillus cereus</name>
    <dbReference type="NCBI Taxonomy" id="1396"/>
    <lineage>
        <taxon>Bacteria</taxon>
        <taxon>Bacillati</taxon>
        <taxon>Bacillota</taxon>
        <taxon>Bacilli</taxon>
        <taxon>Bacillales</taxon>
        <taxon>Bacillaceae</taxon>
        <taxon>Bacillus</taxon>
        <taxon>Bacillus cereus group</taxon>
    </lineage>
</organism>
<gene>
    <name evidence="1" type="ORF">H7U08_25115</name>
</gene>
<proteinExistence type="predicted"/>